<comment type="caution">
    <text evidence="2">The sequence shown here is derived from an EMBL/GenBank/DDBJ whole genome shotgun (WGS) entry which is preliminary data.</text>
</comment>
<sequence length="240" mass="27146">MSSVVIILLFGIGVSSANLLNHCDPERCSDLSPLEELEDVKFLPSEEDLKRICPSFLKYIDCEMDNVKECNGVGIEELALSPNRTIAGLSSLLLNIGSLAADICDENTVLHQDYVTSVDCFKEHKENLFGDECSTESRKLALGFYEFVKLSENVENAELATCMETPLEIACIAHLFQKNCGLKARRTFLTIAERIEKADPECEYENFGNLKRAFLEYVNLSDDQKEIYQLVLDMLIQRRR</sequence>
<reference evidence="2" key="1">
    <citation type="submission" date="2020-08" db="EMBL/GenBank/DDBJ databases">
        <title>Multicomponent nature underlies the extraordinary mechanical properties of spider dragline silk.</title>
        <authorList>
            <person name="Kono N."/>
            <person name="Nakamura H."/>
            <person name="Mori M."/>
            <person name="Yoshida Y."/>
            <person name="Ohtoshi R."/>
            <person name="Malay A.D."/>
            <person name="Moran D.A.P."/>
            <person name="Tomita M."/>
            <person name="Numata K."/>
            <person name="Arakawa K."/>
        </authorList>
    </citation>
    <scope>NUCLEOTIDE SEQUENCE</scope>
</reference>
<evidence type="ECO:0000256" key="1">
    <source>
        <dbReference type="SAM" id="SignalP"/>
    </source>
</evidence>
<protein>
    <submittedName>
        <fullName evidence="2">Uncharacterized protein</fullName>
    </submittedName>
</protein>
<keyword evidence="3" id="KW-1185">Reference proteome</keyword>
<name>A0A8X6MKM2_NEPPI</name>
<dbReference type="OrthoDB" id="6420301at2759"/>
<dbReference type="AlphaFoldDB" id="A0A8X6MKM2"/>
<keyword evidence="1" id="KW-0732">Signal</keyword>
<evidence type="ECO:0000313" key="2">
    <source>
        <dbReference type="EMBL" id="GFS61705.1"/>
    </source>
</evidence>
<organism evidence="2 3">
    <name type="scientific">Nephila pilipes</name>
    <name type="common">Giant wood spider</name>
    <name type="synonym">Nephila maculata</name>
    <dbReference type="NCBI Taxonomy" id="299642"/>
    <lineage>
        <taxon>Eukaryota</taxon>
        <taxon>Metazoa</taxon>
        <taxon>Ecdysozoa</taxon>
        <taxon>Arthropoda</taxon>
        <taxon>Chelicerata</taxon>
        <taxon>Arachnida</taxon>
        <taxon>Araneae</taxon>
        <taxon>Araneomorphae</taxon>
        <taxon>Entelegynae</taxon>
        <taxon>Araneoidea</taxon>
        <taxon>Nephilidae</taxon>
        <taxon>Nephila</taxon>
    </lineage>
</organism>
<evidence type="ECO:0000313" key="3">
    <source>
        <dbReference type="Proteomes" id="UP000887013"/>
    </source>
</evidence>
<dbReference type="Proteomes" id="UP000887013">
    <property type="component" value="Unassembled WGS sequence"/>
</dbReference>
<feature type="signal peptide" evidence="1">
    <location>
        <begin position="1"/>
        <end position="17"/>
    </location>
</feature>
<dbReference type="EMBL" id="BMAW01047589">
    <property type="protein sequence ID" value="GFS61705.1"/>
    <property type="molecule type" value="Genomic_DNA"/>
</dbReference>
<feature type="chain" id="PRO_5036482160" evidence="1">
    <location>
        <begin position="18"/>
        <end position="240"/>
    </location>
</feature>
<gene>
    <name evidence="2" type="primary">NCL1_07648</name>
    <name evidence="2" type="ORF">NPIL_492471</name>
</gene>
<proteinExistence type="predicted"/>
<accession>A0A8X6MKM2</accession>